<proteinExistence type="predicted"/>
<feature type="compositionally biased region" description="Low complexity" evidence="3">
    <location>
        <begin position="88"/>
        <end position="107"/>
    </location>
</feature>
<evidence type="ECO:0000256" key="3">
    <source>
        <dbReference type="SAM" id="MobiDB-lite"/>
    </source>
</evidence>
<keyword evidence="1" id="KW-1015">Disulfide bond</keyword>
<dbReference type="InterPro" id="IPR000436">
    <property type="entry name" value="Sushi_SCR_CCP_dom"/>
</dbReference>
<dbReference type="Gene3D" id="2.10.70.10">
    <property type="entry name" value="Complement Module, domain 1"/>
    <property type="match status" value="1"/>
</dbReference>
<name>A0A6A4WAW0_AMPAM</name>
<dbReference type="OrthoDB" id="6400551at2759"/>
<feature type="domain" description="Sushi" evidence="5">
    <location>
        <begin position="21"/>
        <end position="85"/>
    </location>
</feature>
<keyword evidence="4" id="KW-0472">Membrane</keyword>
<comment type="caution">
    <text evidence="6">The sequence shown here is derived from an EMBL/GenBank/DDBJ whole genome shotgun (WGS) entry which is preliminary data.</text>
</comment>
<sequence length="162" mass="17610">MFIPEPYCLSPSVPYVLAAVLECEESAPAPPANMERSVPSHRTTGTRATYTCSSGFEYPDGKASEVLTCDHVTRTWGNVTQLCERPRTTTTVSGERTTASTTTAAPPVTTEEPELDYLTVVTVPATAGLMIFFFLLIWCVSTKGPICSLITDKEKKKNSQIP</sequence>
<reference evidence="6 7" key="1">
    <citation type="submission" date="2019-07" db="EMBL/GenBank/DDBJ databases">
        <title>Draft genome assembly of a fouling barnacle, Amphibalanus amphitrite (Darwin, 1854): The first reference genome for Thecostraca.</title>
        <authorList>
            <person name="Kim W."/>
        </authorList>
    </citation>
    <scope>NUCLEOTIDE SEQUENCE [LARGE SCALE GENOMIC DNA]</scope>
    <source>
        <strain evidence="6">SNU_AA5</strain>
        <tissue evidence="6">Soma without cirri and trophi</tissue>
    </source>
</reference>
<accession>A0A6A4WAW0</accession>
<dbReference type="SUPFAM" id="SSF57535">
    <property type="entry name" value="Complement control module/SCR domain"/>
    <property type="match status" value="1"/>
</dbReference>
<gene>
    <name evidence="6" type="ORF">FJT64_024910</name>
</gene>
<evidence type="ECO:0000313" key="7">
    <source>
        <dbReference type="Proteomes" id="UP000440578"/>
    </source>
</evidence>
<feature type="transmembrane region" description="Helical" evidence="4">
    <location>
        <begin position="117"/>
        <end position="140"/>
    </location>
</feature>
<dbReference type="PROSITE" id="PS50923">
    <property type="entry name" value="SUSHI"/>
    <property type="match status" value="1"/>
</dbReference>
<organism evidence="6 7">
    <name type="scientific">Amphibalanus amphitrite</name>
    <name type="common">Striped barnacle</name>
    <name type="synonym">Balanus amphitrite</name>
    <dbReference type="NCBI Taxonomy" id="1232801"/>
    <lineage>
        <taxon>Eukaryota</taxon>
        <taxon>Metazoa</taxon>
        <taxon>Ecdysozoa</taxon>
        <taxon>Arthropoda</taxon>
        <taxon>Crustacea</taxon>
        <taxon>Multicrustacea</taxon>
        <taxon>Cirripedia</taxon>
        <taxon>Thoracica</taxon>
        <taxon>Thoracicalcarea</taxon>
        <taxon>Balanomorpha</taxon>
        <taxon>Balanoidea</taxon>
        <taxon>Balanidae</taxon>
        <taxon>Amphibalaninae</taxon>
        <taxon>Amphibalanus</taxon>
    </lineage>
</organism>
<evidence type="ECO:0000256" key="2">
    <source>
        <dbReference type="PROSITE-ProRule" id="PRU00302"/>
    </source>
</evidence>
<evidence type="ECO:0000256" key="4">
    <source>
        <dbReference type="SAM" id="Phobius"/>
    </source>
</evidence>
<evidence type="ECO:0000256" key="1">
    <source>
        <dbReference type="ARBA" id="ARBA00023157"/>
    </source>
</evidence>
<keyword evidence="4" id="KW-0812">Transmembrane</keyword>
<dbReference type="AlphaFoldDB" id="A0A6A4WAW0"/>
<keyword evidence="7" id="KW-1185">Reference proteome</keyword>
<evidence type="ECO:0000259" key="5">
    <source>
        <dbReference type="PROSITE" id="PS50923"/>
    </source>
</evidence>
<keyword evidence="2" id="KW-0768">Sushi</keyword>
<comment type="caution">
    <text evidence="2">Lacks conserved residue(s) required for the propagation of feature annotation.</text>
</comment>
<keyword evidence="4" id="KW-1133">Transmembrane helix</keyword>
<evidence type="ECO:0000313" key="6">
    <source>
        <dbReference type="EMBL" id="KAF0303093.1"/>
    </source>
</evidence>
<feature type="region of interest" description="Disordered" evidence="3">
    <location>
        <begin position="87"/>
        <end position="107"/>
    </location>
</feature>
<dbReference type="InterPro" id="IPR035976">
    <property type="entry name" value="Sushi/SCR/CCP_sf"/>
</dbReference>
<protein>
    <recommendedName>
        <fullName evidence="5">Sushi domain-containing protein</fullName>
    </recommendedName>
</protein>
<dbReference type="Proteomes" id="UP000440578">
    <property type="component" value="Unassembled WGS sequence"/>
</dbReference>
<dbReference type="EMBL" id="VIIS01000976">
    <property type="protein sequence ID" value="KAF0303093.1"/>
    <property type="molecule type" value="Genomic_DNA"/>
</dbReference>